<dbReference type="Gene3D" id="3.90.520.10">
    <property type="entry name" value="SMAD MH1 domain"/>
    <property type="match status" value="1"/>
</dbReference>
<evidence type="ECO:0000256" key="7">
    <source>
        <dbReference type="RuleBase" id="RU361195"/>
    </source>
</evidence>
<evidence type="ECO:0000256" key="1">
    <source>
        <dbReference type="ARBA" id="ARBA00005545"/>
    </source>
</evidence>
<feature type="domain" description="MH1" evidence="9">
    <location>
        <begin position="1"/>
        <end position="110"/>
    </location>
</feature>
<evidence type="ECO:0000256" key="2">
    <source>
        <dbReference type="ARBA" id="ARBA00022723"/>
    </source>
</evidence>
<evidence type="ECO:0000256" key="4">
    <source>
        <dbReference type="ARBA" id="ARBA00023015"/>
    </source>
</evidence>
<comment type="similarity">
    <text evidence="1 7">Belongs to the dwarfin/SMAD family.</text>
</comment>
<dbReference type="Proteomes" id="UP000663829">
    <property type="component" value="Unassembled WGS sequence"/>
</dbReference>
<dbReference type="EMBL" id="CAJNOQ010002854">
    <property type="protein sequence ID" value="CAF0982409.1"/>
    <property type="molecule type" value="Genomic_DNA"/>
</dbReference>
<evidence type="ECO:0000256" key="3">
    <source>
        <dbReference type="ARBA" id="ARBA00022833"/>
    </source>
</evidence>
<dbReference type="Pfam" id="PF03165">
    <property type="entry name" value="MH1"/>
    <property type="match status" value="1"/>
</dbReference>
<dbReference type="InterPro" id="IPR036578">
    <property type="entry name" value="SMAD_MH1_sf"/>
</dbReference>
<protein>
    <recommendedName>
        <fullName evidence="7">Mothers against decapentaplegic homolog</fullName>
        <shortName evidence="7">MAD homolog</shortName>
        <shortName evidence="7">Mothers against DPP homolog</shortName>
    </recommendedName>
    <alternativeName>
        <fullName evidence="7">SMAD family member</fullName>
    </alternativeName>
</protein>
<dbReference type="PROSITE" id="PS51075">
    <property type="entry name" value="MH1"/>
    <property type="match status" value="1"/>
</dbReference>
<keyword evidence="4 7" id="KW-0805">Transcription regulation</keyword>
<dbReference type="Pfam" id="PF03166">
    <property type="entry name" value="MH2"/>
    <property type="match status" value="1"/>
</dbReference>
<dbReference type="PROSITE" id="PS51076">
    <property type="entry name" value="MH2"/>
    <property type="match status" value="1"/>
</dbReference>
<dbReference type="Proteomes" id="UP000682733">
    <property type="component" value="Unassembled WGS sequence"/>
</dbReference>
<dbReference type="GO" id="GO:0046872">
    <property type="term" value="F:metal ion binding"/>
    <property type="evidence" value="ECO:0007669"/>
    <property type="project" value="UniProtKB-KW"/>
</dbReference>
<dbReference type="EMBL" id="CAJOBA010003688">
    <property type="protein sequence ID" value="CAF3689813.1"/>
    <property type="molecule type" value="Genomic_DNA"/>
</dbReference>
<keyword evidence="7" id="KW-0963">Cytoplasm</keyword>
<dbReference type="GO" id="GO:0005737">
    <property type="term" value="C:cytoplasm"/>
    <property type="evidence" value="ECO:0007669"/>
    <property type="project" value="UniProtKB-SubCell"/>
</dbReference>
<keyword evidence="5 7" id="KW-0804">Transcription</keyword>
<evidence type="ECO:0000256" key="8">
    <source>
        <dbReference type="SAM" id="SignalP"/>
    </source>
</evidence>
<dbReference type="GO" id="GO:0000978">
    <property type="term" value="F:RNA polymerase II cis-regulatory region sequence-specific DNA binding"/>
    <property type="evidence" value="ECO:0007669"/>
    <property type="project" value="TreeGrafter"/>
</dbReference>
<dbReference type="Gene3D" id="2.60.200.10">
    <property type="match status" value="1"/>
</dbReference>
<sequence>MHLVLLIVNSFANVLLLAAIDDLINVLMKPNETSKCITIITTTDGRVQVSGRKAYPHVLHCRIWRWPDLDNYHELQSVPYCQYPFSRNIKMNEVCINPYHYEKIETHVSSLLPSQMDCGYSMEPTIQQNIIATTFIQPEQSMNCYHSYNLTPNTSDSSSSNSALNVTPPQYCPNTDYMNVIQENENIYYDQIDSKQCWCSLLYYELDIRLSPRFDVYTQSIQIDGYTSPTTTQFSQRFSLGSITNISLYFFPIIGIKLWQSNGEIYVENCLHVGAIYVQSGLANMMFKNSDKYVSKIKNNNWFLLFDINFFTQLITNILNKPNNPNMYEHIYDLTKLCHIRISFIKGWGSANYFRQDVTSTPCWLEIILHEPLQLIDYYLQQQRGPQGLITSRS</sequence>
<dbReference type="InterPro" id="IPR001132">
    <property type="entry name" value="SMAD_dom_Dwarfin-type"/>
</dbReference>
<evidence type="ECO:0000259" key="10">
    <source>
        <dbReference type="PROSITE" id="PS51076"/>
    </source>
</evidence>
<dbReference type="GO" id="GO:0009653">
    <property type="term" value="P:anatomical structure morphogenesis"/>
    <property type="evidence" value="ECO:0007669"/>
    <property type="project" value="TreeGrafter"/>
</dbReference>
<name>A0A814FFS9_9BILA</name>
<reference evidence="12" key="1">
    <citation type="submission" date="2021-02" db="EMBL/GenBank/DDBJ databases">
        <authorList>
            <person name="Nowell W R."/>
        </authorList>
    </citation>
    <scope>NUCLEOTIDE SEQUENCE</scope>
</reference>
<accession>A0A814FFS9</accession>
<dbReference type="InterPro" id="IPR017855">
    <property type="entry name" value="SMAD-like_dom_sf"/>
</dbReference>
<feature type="signal peptide" evidence="8">
    <location>
        <begin position="1"/>
        <end position="19"/>
    </location>
</feature>
<dbReference type="InterPro" id="IPR008984">
    <property type="entry name" value="SMAD_FHA_dom_sf"/>
</dbReference>
<evidence type="ECO:0000313" key="11">
    <source>
        <dbReference type="EMBL" id="CAF0910700.1"/>
    </source>
</evidence>
<dbReference type="GO" id="GO:0030509">
    <property type="term" value="P:BMP signaling pathway"/>
    <property type="evidence" value="ECO:0007669"/>
    <property type="project" value="TreeGrafter"/>
</dbReference>
<feature type="chain" id="PRO_5035600435" description="Mothers against decapentaplegic homolog" evidence="8">
    <location>
        <begin position="20"/>
        <end position="394"/>
    </location>
</feature>
<evidence type="ECO:0000256" key="6">
    <source>
        <dbReference type="ARBA" id="ARBA00023242"/>
    </source>
</evidence>
<dbReference type="InterPro" id="IPR013790">
    <property type="entry name" value="Dwarfin"/>
</dbReference>
<dbReference type="GO" id="GO:0071144">
    <property type="term" value="C:heteromeric SMAD protein complex"/>
    <property type="evidence" value="ECO:0007669"/>
    <property type="project" value="TreeGrafter"/>
</dbReference>
<dbReference type="GO" id="GO:0000981">
    <property type="term" value="F:DNA-binding transcription factor activity, RNA polymerase II-specific"/>
    <property type="evidence" value="ECO:0007669"/>
    <property type="project" value="TreeGrafter"/>
</dbReference>
<dbReference type="PANTHER" id="PTHR13703">
    <property type="entry name" value="SMAD"/>
    <property type="match status" value="1"/>
</dbReference>
<keyword evidence="8" id="KW-0732">Signal</keyword>
<dbReference type="GO" id="GO:0070411">
    <property type="term" value="F:I-SMAD binding"/>
    <property type="evidence" value="ECO:0007669"/>
    <property type="project" value="TreeGrafter"/>
</dbReference>
<evidence type="ECO:0000256" key="5">
    <source>
        <dbReference type="ARBA" id="ARBA00023163"/>
    </source>
</evidence>
<evidence type="ECO:0000313" key="15">
    <source>
        <dbReference type="Proteomes" id="UP000663829"/>
    </source>
</evidence>
<dbReference type="GO" id="GO:0060395">
    <property type="term" value="P:SMAD protein signal transduction"/>
    <property type="evidence" value="ECO:0007669"/>
    <property type="project" value="TreeGrafter"/>
</dbReference>
<dbReference type="OrthoDB" id="5794312at2759"/>
<comment type="subcellular location">
    <subcellularLocation>
        <location evidence="7">Cytoplasm</location>
    </subcellularLocation>
    <subcellularLocation>
        <location evidence="7">Nucleus</location>
    </subcellularLocation>
</comment>
<organism evidence="12 15">
    <name type="scientific">Didymodactylos carnosus</name>
    <dbReference type="NCBI Taxonomy" id="1234261"/>
    <lineage>
        <taxon>Eukaryota</taxon>
        <taxon>Metazoa</taxon>
        <taxon>Spiralia</taxon>
        <taxon>Gnathifera</taxon>
        <taxon>Rotifera</taxon>
        <taxon>Eurotatoria</taxon>
        <taxon>Bdelloidea</taxon>
        <taxon>Philodinida</taxon>
        <taxon>Philodinidae</taxon>
        <taxon>Didymodactylos</taxon>
    </lineage>
</organism>
<keyword evidence="6 7" id="KW-0539">Nucleus</keyword>
<dbReference type="AlphaFoldDB" id="A0A814FFS9"/>
<dbReference type="EMBL" id="CAJNOK010003688">
    <property type="protein sequence ID" value="CAF0910700.1"/>
    <property type="molecule type" value="Genomic_DNA"/>
</dbReference>
<evidence type="ECO:0000313" key="13">
    <source>
        <dbReference type="EMBL" id="CAF3689813.1"/>
    </source>
</evidence>
<feature type="domain" description="MH2" evidence="10">
    <location>
        <begin position="198"/>
        <end position="394"/>
    </location>
</feature>
<dbReference type="SUPFAM" id="SSF56366">
    <property type="entry name" value="SMAD MH1 domain"/>
    <property type="match status" value="1"/>
</dbReference>
<keyword evidence="15" id="KW-1185">Reference proteome</keyword>
<dbReference type="SMART" id="SM00523">
    <property type="entry name" value="DWA"/>
    <property type="match status" value="1"/>
</dbReference>
<keyword evidence="2" id="KW-0479">Metal-binding</keyword>
<dbReference type="InterPro" id="IPR013019">
    <property type="entry name" value="MAD_homology_MH1"/>
</dbReference>
<dbReference type="Proteomes" id="UP000677228">
    <property type="component" value="Unassembled WGS sequence"/>
</dbReference>
<dbReference type="SMART" id="SM00524">
    <property type="entry name" value="DWB"/>
    <property type="match status" value="1"/>
</dbReference>
<evidence type="ECO:0000313" key="14">
    <source>
        <dbReference type="EMBL" id="CAF3754917.1"/>
    </source>
</evidence>
<dbReference type="GO" id="GO:0030154">
    <property type="term" value="P:cell differentiation"/>
    <property type="evidence" value="ECO:0007669"/>
    <property type="project" value="TreeGrafter"/>
</dbReference>
<gene>
    <name evidence="12" type="ORF">GPM918_LOCUS12821</name>
    <name evidence="11" type="ORF">OVA965_LOCUS10106</name>
    <name evidence="14" type="ORF">SRO942_LOCUS12821</name>
    <name evidence="13" type="ORF">TMI583_LOCUS10100</name>
</gene>
<dbReference type="PANTHER" id="PTHR13703:SF61">
    <property type="entry name" value="PROTEIN MOTHERS AGAINST DPP"/>
    <property type="match status" value="1"/>
</dbReference>
<evidence type="ECO:0000313" key="12">
    <source>
        <dbReference type="EMBL" id="CAF0982409.1"/>
    </source>
</evidence>
<dbReference type="InterPro" id="IPR003619">
    <property type="entry name" value="MAD_homology1_Dwarfin-type"/>
</dbReference>
<dbReference type="Proteomes" id="UP000681722">
    <property type="component" value="Unassembled WGS sequence"/>
</dbReference>
<keyword evidence="3" id="KW-0862">Zinc</keyword>
<evidence type="ECO:0000259" key="9">
    <source>
        <dbReference type="PROSITE" id="PS51075"/>
    </source>
</evidence>
<dbReference type="EMBL" id="CAJOBC010002854">
    <property type="protein sequence ID" value="CAF3754917.1"/>
    <property type="molecule type" value="Genomic_DNA"/>
</dbReference>
<proteinExistence type="inferred from homology"/>
<comment type="caution">
    <text evidence="12">The sequence shown here is derived from an EMBL/GenBank/DDBJ whole genome shotgun (WGS) entry which is preliminary data.</text>
</comment>
<dbReference type="SUPFAM" id="SSF49879">
    <property type="entry name" value="SMAD/FHA domain"/>
    <property type="match status" value="1"/>
</dbReference>